<protein>
    <submittedName>
        <fullName evidence="1">Uncharacterized protein</fullName>
    </submittedName>
</protein>
<gene>
    <name evidence="1" type="ORF">AXG93_1175s1390</name>
</gene>
<reference evidence="1" key="1">
    <citation type="submission" date="2016-03" db="EMBL/GenBank/DDBJ databases">
        <title>Mechanisms controlling the formation of the plant cell surface in tip-growing cells are functionally conserved among land plants.</title>
        <authorList>
            <person name="Honkanen S."/>
            <person name="Jones V.A."/>
            <person name="Morieri G."/>
            <person name="Champion C."/>
            <person name="Hetherington A.J."/>
            <person name="Kelly S."/>
            <person name="Saint-Marcoux D."/>
            <person name="Proust H."/>
            <person name="Prescott H."/>
            <person name="Dolan L."/>
        </authorList>
    </citation>
    <scope>NUCLEOTIDE SEQUENCE [LARGE SCALE GENOMIC DNA]</scope>
    <source>
        <tissue evidence="1">Whole gametophyte</tissue>
    </source>
</reference>
<dbReference type="Proteomes" id="UP000077202">
    <property type="component" value="Unassembled WGS sequence"/>
</dbReference>
<comment type="caution">
    <text evidence="1">The sequence shown here is derived from an EMBL/GenBank/DDBJ whole genome shotgun (WGS) entry which is preliminary data.</text>
</comment>
<organism evidence="1 2">
    <name type="scientific">Marchantia polymorpha subsp. ruderalis</name>
    <dbReference type="NCBI Taxonomy" id="1480154"/>
    <lineage>
        <taxon>Eukaryota</taxon>
        <taxon>Viridiplantae</taxon>
        <taxon>Streptophyta</taxon>
        <taxon>Embryophyta</taxon>
        <taxon>Marchantiophyta</taxon>
        <taxon>Marchantiopsida</taxon>
        <taxon>Marchantiidae</taxon>
        <taxon>Marchantiales</taxon>
        <taxon>Marchantiaceae</taxon>
        <taxon>Marchantia</taxon>
    </lineage>
</organism>
<dbReference type="AlphaFoldDB" id="A0A176VMH1"/>
<keyword evidence="2" id="KW-1185">Reference proteome</keyword>
<name>A0A176VMH1_MARPO</name>
<dbReference type="EMBL" id="LVLJ01003272">
    <property type="protein sequence ID" value="OAE22129.1"/>
    <property type="molecule type" value="Genomic_DNA"/>
</dbReference>
<proteinExistence type="predicted"/>
<accession>A0A176VMH1</accession>
<evidence type="ECO:0000313" key="1">
    <source>
        <dbReference type="EMBL" id="OAE22129.1"/>
    </source>
</evidence>
<evidence type="ECO:0000313" key="2">
    <source>
        <dbReference type="Proteomes" id="UP000077202"/>
    </source>
</evidence>
<sequence length="203" mass="22793">MECRVRRGWGHGGRDVTSQVEIVVRFRGRERWDSVVAVLTLASDNERQSDGWRGEEEEGKGSEVKEDKARELGVGLQLLPLLHLLKVRVLIIEESGTGEDIEIHVKVESRRKQVARLIYWHSSRGLAELTSVVTQDSVEPNEDKADLLAARKQRLSFDRIVSRVLGRFGTSIGTVASCPYTQAVISHEFVALVDHRIVSVAQE</sequence>